<dbReference type="GO" id="GO:0008270">
    <property type="term" value="F:zinc ion binding"/>
    <property type="evidence" value="ECO:0007669"/>
    <property type="project" value="InterPro"/>
</dbReference>
<evidence type="ECO:0000256" key="1">
    <source>
        <dbReference type="ARBA" id="ARBA00001947"/>
    </source>
</evidence>
<dbReference type="GO" id="GO:0004089">
    <property type="term" value="F:carbonate dehydratase activity"/>
    <property type="evidence" value="ECO:0007669"/>
    <property type="project" value="InterPro"/>
</dbReference>
<dbReference type="AlphaFoldDB" id="A0A6J7EHZ9"/>
<dbReference type="PANTHER" id="PTHR43175">
    <property type="entry name" value="CARBONIC ANHYDRASE"/>
    <property type="match status" value="1"/>
</dbReference>
<evidence type="ECO:0000256" key="2">
    <source>
        <dbReference type="ARBA" id="ARBA00006217"/>
    </source>
</evidence>
<organism evidence="5">
    <name type="scientific">freshwater metagenome</name>
    <dbReference type="NCBI Taxonomy" id="449393"/>
    <lineage>
        <taxon>unclassified sequences</taxon>
        <taxon>metagenomes</taxon>
        <taxon>ecological metagenomes</taxon>
    </lineage>
</organism>
<comment type="cofactor">
    <cofactor evidence="1">
        <name>Zn(2+)</name>
        <dbReference type="ChEBI" id="CHEBI:29105"/>
    </cofactor>
</comment>
<dbReference type="Gene3D" id="3.40.1050.10">
    <property type="entry name" value="Carbonic anhydrase"/>
    <property type="match status" value="1"/>
</dbReference>
<gene>
    <name evidence="5" type="ORF">UFOPK3444_01629</name>
</gene>
<keyword evidence="3" id="KW-0479">Metal-binding</keyword>
<protein>
    <submittedName>
        <fullName evidence="5">Unannotated protein</fullName>
    </submittedName>
</protein>
<dbReference type="PANTHER" id="PTHR43175:SF3">
    <property type="entry name" value="CARBON DISULFIDE HYDROLASE"/>
    <property type="match status" value="1"/>
</dbReference>
<evidence type="ECO:0000256" key="3">
    <source>
        <dbReference type="ARBA" id="ARBA00022723"/>
    </source>
</evidence>
<sequence>MQESERHDGFEDGHIAPAEMYAPPRRKLAVLTCMDARIDLDALFELKLGDAHVIRNAGGIATEDAIRSLAASQRLLETEEILVVQHTDCGVHRINPLEFAAQVGADTGETPDWDVPVTDSPATTLALTLEILRNSKAIPHRDRIRGSVLDLASGDLIDEDAVGS</sequence>
<dbReference type="Pfam" id="PF00484">
    <property type="entry name" value="Pro_CA"/>
    <property type="match status" value="1"/>
</dbReference>
<proteinExistence type="inferred from homology"/>
<name>A0A6J7EHZ9_9ZZZZ</name>
<evidence type="ECO:0000313" key="5">
    <source>
        <dbReference type="EMBL" id="CAB4883062.1"/>
    </source>
</evidence>
<dbReference type="InterPro" id="IPR036874">
    <property type="entry name" value="Carbonic_anhydrase_sf"/>
</dbReference>
<dbReference type="SUPFAM" id="SSF53056">
    <property type="entry name" value="beta-carbonic anhydrase, cab"/>
    <property type="match status" value="1"/>
</dbReference>
<dbReference type="EMBL" id="CAFBLU010000056">
    <property type="protein sequence ID" value="CAB4883062.1"/>
    <property type="molecule type" value="Genomic_DNA"/>
</dbReference>
<reference evidence="5" key="1">
    <citation type="submission" date="2020-05" db="EMBL/GenBank/DDBJ databases">
        <authorList>
            <person name="Chiriac C."/>
            <person name="Salcher M."/>
            <person name="Ghai R."/>
            <person name="Kavagutti S V."/>
        </authorList>
    </citation>
    <scope>NUCLEOTIDE SEQUENCE</scope>
</reference>
<keyword evidence="4" id="KW-0862">Zinc</keyword>
<evidence type="ECO:0000256" key="4">
    <source>
        <dbReference type="ARBA" id="ARBA00022833"/>
    </source>
</evidence>
<dbReference type="InterPro" id="IPR001765">
    <property type="entry name" value="Carbonic_anhydrase"/>
</dbReference>
<comment type="similarity">
    <text evidence="2">Belongs to the beta-class carbonic anhydrase family.</text>
</comment>
<dbReference type="SMART" id="SM00947">
    <property type="entry name" value="Pro_CA"/>
    <property type="match status" value="1"/>
</dbReference>
<accession>A0A6J7EHZ9</accession>
<dbReference type="CDD" id="cd03379">
    <property type="entry name" value="beta_CA_cladeD"/>
    <property type="match status" value="1"/>
</dbReference>